<dbReference type="Gene3D" id="2.60.40.10">
    <property type="entry name" value="Immunoglobulins"/>
    <property type="match status" value="1"/>
</dbReference>
<proteinExistence type="predicted"/>
<feature type="region of interest" description="Disordered" evidence="1">
    <location>
        <begin position="216"/>
        <end position="239"/>
    </location>
</feature>
<name>A0A8J7F7L1_9GAMM</name>
<dbReference type="Pfam" id="PF05345">
    <property type="entry name" value="He_PIG"/>
    <property type="match status" value="1"/>
</dbReference>
<keyword evidence="4" id="KW-1185">Reference proteome</keyword>
<sequence>MDRQPVAPAGQERTPVDPGTPELPGAGDDPIRPVKQPLPDLALDFGNDAPDNTPAAPAPAPANGEQPFDPNPFGPTAAGGERDTTAPRGTERALLPDGQFIEVLPRNANLTDYTLDIGLNLDDQLGLVNTRFSYEVPAAAFVFTSGGESFVGELSLRAVQVDGSPLPAWLSFDDEGAVFSGVPGENDEAVIEIRVIAESADGQKASAVFQIKVSDQPGENPQASAPENTEQAGEELASEQTVDMEIVAGKAGLSDQLAQHAALETTATEQQLLKQLAQFNFDQTPAS</sequence>
<dbReference type="GO" id="GO:0016020">
    <property type="term" value="C:membrane"/>
    <property type="evidence" value="ECO:0007669"/>
    <property type="project" value="InterPro"/>
</dbReference>
<feature type="domain" description="Dystroglycan-type cadherin-like" evidence="2">
    <location>
        <begin position="120"/>
        <end position="220"/>
    </location>
</feature>
<reference evidence="3" key="1">
    <citation type="submission" date="2020-10" db="EMBL/GenBank/DDBJ databases">
        <title>Bacterium isolated from coastal waters sediment.</title>
        <authorList>
            <person name="Chen R.-J."/>
            <person name="Lu D.-C."/>
            <person name="Zhu K.-L."/>
            <person name="Du Z.-J."/>
        </authorList>
    </citation>
    <scope>NUCLEOTIDE SEQUENCE</scope>
    <source>
        <strain evidence="3">N1Y112</strain>
    </source>
</reference>
<accession>A0A8J7F7L1</accession>
<feature type="region of interest" description="Disordered" evidence="1">
    <location>
        <begin position="1"/>
        <end position="94"/>
    </location>
</feature>
<evidence type="ECO:0000256" key="1">
    <source>
        <dbReference type="SAM" id="MobiDB-lite"/>
    </source>
</evidence>
<protein>
    <recommendedName>
        <fullName evidence="2">Dystroglycan-type cadherin-like domain-containing protein</fullName>
    </recommendedName>
</protein>
<gene>
    <name evidence="3" type="ORF">IOQ59_00010</name>
</gene>
<dbReference type="InterPro" id="IPR013783">
    <property type="entry name" value="Ig-like_fold"/>
</dbReference>
<dbReference type="RefSeq" id="WP_193951202.1">
    <property type="nucleotide sequence ID" value="NZ_JADEYS010000001.1"/>
</dbReference>
<evidence type="ECO:0000313" key="4">
    <source>
        <dbReference type="Proteomes" id="UP000640333"/>
    </source>
</evidence>
<evidence type="ECO:0000313" key="3">
    <source>
        <dbReference type="EMBL" id="MBE9395642.1"/>
    </source>
</evidence>
<dbReference type="SUPFAM" id="SSF49313">
    <property type="entry name" value="Cadherin-like"/>
    <property type="match status" value="1"/>
</dbReference>
<comment type="caution">
    <text evidence="3">The sequence shown here is derived from an EMBL/GenBank/DDBJ whole genome shotgun (WGS) entry which is preliminary data.</text>
</comment>
<dbReference type="GO" id="GO:0005509">
    <property type="term" value="F:calcium ion binding"/>
    <property type="evidence" value="ECO:0007669"/>
    <property type="project" value="InterPro"/>
</dbReference>
<organism evidence="3 4">
    <name type="scientific">Pontibacterium sinense</name>
    <dbReference type="NCBI Taxonomy" id="2781979"/>
    <lineage>
        <taxon>Bacteria</taxon>
        <taxon>Pseudomonadati</taxon>
        <taxon>Pseudomonadota</taxon>
        <taxon>Gammaproteobacteria</taxon>
        <taxon>Oceanospirillales</taxon>
        <taxon>Oceanospirillaceae</taxon>
        <taxon>Pontibacterium</taxon>
    </lineage>
</organism>
<evidence type="ECO:0000259" key="2">
    <source>
        <dbReference type="SMART" id="SM00736"/>
    </source>
</evidence>
<dbReference type="AlphaFoldDB" id="A0A8J7F7L1"/>
<feature type="compositionally biased region" description="Polar residues" evidence="1">
    <location>
        <begin position="217"/>
        <end position="231"/>
    </location>
</feature>
<dbReference type="InterPro" id="IPR006644">
    <property type="entry name" value="Cadg"/>
</dbReference>
<feature type="compositionally biased region" description="Basic and acidic residues" evidence="1">
    <location>
        <begin position="80"/>
        <end position="91"/>
    </location>
</feature>
<dbReference type="SMART" id="SM00736">
    <property type="entry name" value="CADG"/>
    <property type="match status" value="1"/>
</dbReference>
<dbReference type="Proteomes" id="UP000640333">
    <property type="component" value="Unassembled WGS sequence"/>
</dbReference>
<dbReference type="InterPro" id="IPR015919">
    <property type="entry name" value="Cadherin-like_sf"/>
</dbReference>
<dbReference type="EMBL" id="JADEYS010000001">
    <property type="protein sequence ID" value="MBE9395642.1"/>
    <property type="molecule type" value="Genomic_DNA"/>
</dbReference>